<evidence type="ECO:0000256" key="1">
    <source>
        <dbReference type="PROSITE-ProRule" id="PRU00244"/>
    </source>
</evidence>
<dbReference type="PIRSF" id="PIRSF036615">
    <property type="entry name" value="MHYT_LytTR"/>
    <property type="match status" value="1"/>
</dbReference>
<dbReference type="SMART" id="SM00850">
    <property type="entry name" value="LytTR"/>
    <property type="match status" value="1"/>
</dbReference>
<reference evidence="4" key="1">
    <citation type="submission" date="2019-12" db="EMBL/GenBank/DDBJ databases">
        <title>Ruegeria JWLKs population differentiation of coral mucus and skeleton niches.</title>
        <authorList>
            <person name="Luo D."/>
        </authorList>
    </citation>
    <scope>NUCLEOTIDE SEQUENCE</scope>
    <source>
        <strain evidence="4">HKCCD6181</strain>
    </source>
</reference>
<evidence type="ECO:0000259" key="2">
    <source>
        <dbReference type="PROSITE" id="PS50924"/>
    </source>
</evidence>
<dbReference type="Proteomes" id="UP000597886">
    <property type="component" value="Unassembled WGS sequence"/>
</dbReference>
<dbReference type="InterPro" id="IPR012073">
    <property type="entry name" value="LytTR_MHYT"/>
</dbReference>
<feature type="domain" description="MHYT" evidence="2">
    <location>
        <begin position="8"/>
        <end position="195"/>
    </location>
</feature>
<dbReference type="PROSITE" id="PS50924">
    <property type="entry name" value="MHYT"/>
    <property type="match status" value="1"/>
</dbReference>
<feature type="transmembrane region" description="Helical" evidence="1">
    <location>
        <begin position="138"/>
        <end position="162"/>
    </location>
</feature>
<evidence type="ECO:0000313" key="5">
    <source>
        <dbReference type="Proteomes" id="UP000597886"/>
    </source>
</evidence>
<keyword evidence="1" id="KW-0812">Transmembrane</keyword>
<proteinExistence type="predicted"/>
<dbReference type="PROSITE" id="PS50930">
    <property type="entry name" value="HTH_LYTTR"/>
    <property type="match status" value="1"/>
</dbReference>
<dbReference type="InterPro" id="IPR005330">
    <property type="entry name" value="MHYT_dom"/>
</dbReference>
<dbReference type="PANTHER" id="PTHR35152:SF1">
    <property type="entry name" value="DOMAIN SIGNALLING PROTEIN, PUTATIVE (AFU_ORTHOLOGUE AFUA_5G11310)-RELATED"/>
    <property type="match status" value="1"/>
</dbReference>
<feature type="transmembrane region" description="Helical" evidence="1">
    <location>
        <begin position="44"/>
        <end position="68"/>
    </location>
</feature>
<gene>
    <name evidence="4" type="ORF">GS634_10270</name>
</gene>
<evidence type="ECO:0000313" key="4">
    <source>
        <dbReference type="EMBL" id="NOE18499.1"/>
    </source>
</evidence>
<dbReference type="AlphaFoldDB" id="A0AA90Z0M9"/>
<keyword evidence="1" id="KW-1133">Transmembrane helix</keyword>
<evidence type="ECO:0000259" key="3">
    <source>
        <dbReference type="PROSITE" id="PS50930"/>
    </source>
</evidence>
<organism evidence="4 5">
    <name type="scientific">Ruegeria atlantica</name>
    <dbReference type="NCBI Taxonomy" id="81569"/>
    <lineage>
        <taxon>Bacteria</taxon>
        <taxon>Pseudomonadati</taxon>
        <taxon>Pseudomonadota</taxon>
        <taxon>Alphaproteobacteria</taxon>
        <taxon>Rhodobacterales</taxon>
        <taxon>Roseobacteraceae</taxon>
        <taxon>Ruegeria</taxon>
    </lineage>
</organism>
<name>A0AA90Z0M9_9RHOB</name>
<feature type="transmembrane region" description="Helical" evidence="1">
    <location>
        <begin position="74"/>
        <end position="101"/>
    </location>
</feature>
<dbReference type="PANTHER" id="PTHR35152">
    <property type="entry name" value="DOMAIN SIGNALLING PROTEIN, PUTATIVE (AFU_ORTHOLOGUE AFUA_5G11310)-RELATED"/>
    <property type="match status" value="1"/>
</dbReference>
<protein>
    <submittedName>
        <fullName evidence="4">Carbon monoxide dehydrogenase</fullName>
    </submittedName>
</protein>
<accession>A0AA90Z0M9</accession>
<dbReference type="Gene3D" id="2.40.50.1020">
    <property type="entry name" value="LytTr DNA-binding domain"/>
    <property type="match status" value="1"/>
</dbReference>
<dbReference type="Pfam" id="PF04397">
    <property type="entry name" value="LytTR"/>
    <property type="match status" value="1"/>
</dbReference>
<feature type="transmembrane region" description="Helical" evidence="1">
    <location>
        <begin position="12"/>
        <end position="32"/>
    </location>
</feature>
<dbReference type="GO" id="GO:0003677">
    <property type="term" value="F:DNA binding"/>
    <property type="evidence" value="ECO:0007669"/>
    <property type="project" value="InterPro"/>
</dbReference>
<dbReference type="GO" id="GO:0016020">
    <property type="term" value="C:membrane"/>
    <property type="evidence" value="ECO:0007669"/>
    <property type="project" value="UniProtKB-UniRule"/>
</dbReference>
<comment type="caution">
    <text evidence="4">The sequence shown here is derived from an EMBL/GenBank/DDBJ whole genome shotgun (WGS) entry which is preliminary data.</text>
</comment>
<dbReference type="EMBL" id="WVRA01000003">
    <property type="protein sequence ID" value="NOE18499.1"/>
    <property type="molecule type" value="Genomic_DNA"/>
</dbReference>
<feature type="transmembrane region" description="Helical" evidence="1">
    <location>
        <begin position="108"/>
        <end position="126"/>
    </location>
</feature>
<feature type="domain" description="HTH LytTR-type" evidence="3">
    <location>
        <begin position="263"/>
        <end position="367"/>
    </location>
</feature>
<dbReference type="InterPro" id="IPR007492">
    <property type="entry name" value="LytTR_DNA-bd_dom"/>
</dbReference>
<feature type="transmembrane region" description="Helical" evidence="1">
    <location>
        <begin position="211"/>
        <end position="236"/>
    </location>
</feature>
<sequence length="367" mass="39503">MEFLDFGHNPWLVVTSFVVALVAGATGLSLTRDLSEKSLSQRRLAIALGAVALGGGIWSMHFVAMLGLRLPILFYYDAAITLASALIAILMVALALVLLHFTERSKGIIIAAGAIVGAGILAMHYVGMAGMQLCKPVYTLQGVLGSSVLAIVLCILAIGIAYNERSNRTIAIGTLCFGVAVFSVHFLAMAGTNFVALKDIREFGPVISNEVMAVGVILSSFVIFGAFLWVGTTYLVPMQATEIPMTGVAQDEPSANQTQPIRIPCERDGGKVFIAAPDVAFVRADGHYTQVYTRTEKYFCVWPITEAVKRLEPTGFLRVHRSYIVNPKKVARFERTKDKGQCTFGEADLPPVPVSRSNLKAALTAFG</sequence>
<keyword evidence="1" id="KW-0472">Membrane</keyword>
<dbReference type="Pfam" id="PF03707">
    <property type="entry name" value="MHYT"/>
    <property type="match status" value="2"/>
</dbReference>
<feature type="transmembrane region" description="Helical" evidence="1">
    <location>
        <begin position="169"/>
        <end position="191"/>
    </location>
</feature>